<dbReference type="Gene3D" id="2.60.120.260">
    <property type="entry name" value="Galactose-binding domain-like"/>
    <property type="match status" value="1"/>
</dbReference>
<dbReference type="Pfam" id="PF00963">
    <property type="entry name" value="Cohesin"/>
    <property type="match status" value="1"/>
</dbReference>
<dbReference type="Gene3D" id="2.60.40.680">
    <property type="match status" value="1"/>
</dbReference>
<dbReference type="InterPro" id="IPR016134">
    <property type="entry name" value="Dockerin_dom"/>
</dbReference>
<dbReference type="RefSeq" id="WP_377563570.1">
    <property type="nucleotide sequence ID" value="NZ_JBHTJZ010000009.1"/>
</dbReference>
<organism evidence="3 4">
    <name type="scientific">Paenibacillus chungangensis</name>
    <dbReference type="NCBI Taxonomy" id="696535"/>
    <lineage>
        <taxon>Bacteria</taxon>
        <taxon>Bacillati</taxon>
        <taxon>Bacillota</taxon>
        <taxon>Bacilli</taxon>
        <taxon>Bacillales</taxon>
        <taxon>Paenibacillaceae</taxon>
        <taxon>Paenibacillus</taxon>
    </lineage>
</organism>
<reference evidence="4" key="1">
    <citation type="journal article" date="2019" name="Int. J. Syst. Evol. Microbiol.">
        <title>The Global Catalogue of Microorganisms (GCM) 10K type strain sequencing project: providing services to taxonomists for standard genome sequencing and annotation.</title>
        <authorList>
            <consortium name="The Broad Institute Genomics Platform"/>
            <consortium name="The Broad Institute Genome Sequencing Center for Infectious Disease"/>
            <person name="Wu L."/>
            <person name="Ma J."/>
        </authorList>
    </citation>
    <scope>NUCLEOTIDE SEQUENCE [LARGE SCALE GENOMIC DNA]</scope>
    <source>
        <strain evidence="4">CCUG 59129</strain>
    </source>
</reference>
<dbReference type="PROSITE" id="PS51766">
    <property type="entry name" value="DOCKERIN"/>
    <property type="match status" value="1"/>
</dbReference>
<dbReference type="Gene3D" id="1.10.1330.10">
    <property type="entry name" value="Dockerin domain"/>
    <property type="match status" value="1"/>
</dbReference>
<evidence type="ECO:0000313" key="4">
    <source>
        <dbReference type="Proteomes" id="UP001596989"/>
    </source>
</evidence>
<keyword evidence="1" id="KW-0378">Hydrolase</keyword>
<dbReference type="InterPro" id="IPR018247">
    <property type="entry name" value="EF_Hand_1_Ca_BS"/>
</dbReference>
<evidence type="ECO:0000313" key="3">
    <source>
        <dbReference type="EMBL" id="MFD0959449.1"/>
    </source>
</evidence>
<dbReference type="InterPro" id="IPR003305">
    <property type="entry name" value="CenC_carb-bd"/>
</dbReference>
<dbReference type="InterPro" id="IPR008965">
    <property type="entry name" value="CBM2/CBM3_carb-bd_dom_sf"/>
</dbReference>
<name>A0ABW3HPR8_9BACL</name>
<dbReference type="SUPFAM" id="SSF49785">
    <property type="entry name" value="Galactose-binding domain-like"/>
    <property type="match status" value="1"/>
</dbReference>
<dbReference type="SUPFAM" id="SSF49384">
    <property type="entry name" value="Carbohydrate-binding domain"/>
    <property type="match status" value="1"/>
</dbReference>
<dbReference type="Pfam" id="PF00404">
    <property type="entry name" value="Dockerin_1"/>
    <property type="match status" value="1"/>
</dbReference>
<gene>
    <name evidence="3" type="ORF">ACFQ2I_08595</name>
</gene>
<keyword evidence="4" id="KW-1185">Reference proteome</keyword>
<dbReference type="Proteomes" id="UP001596989">
    <property type="component" value="Unassembled WGS sequence"/>
</dbReference>
<protein>
    <submittedName>
        <fullName evidence="3">Cohesin domain-containing protein</fullName>
    </submittedName>
</protein>
<comment type="caution">
    <text evidence="3">The sequence shown here is derived from an EMBL/GenBank/DDBJ whole genome shotgun (WGS) entry which is preliminary data.</text>
</comment>
<dbReference type="Pfam" id="PF02018">
    <property type="entry name" value="CBM_4_9"/>
    <property type="match status" value="1"/>
</dbReference>
<proteinExistence type="predicted"/>
<dbReference type="PROSITE" id="PS00018">
    <property type="entry name" value="EF_HAND_1"/>
    <property type="match status" value="1"/>
</dbReference>
<dbReference type="SUPFAM" id="SSF63446">
    <property type="entry name" value="Type I dockerin domain"/>
    <property type="match status" value="1"/>
</dbReference>
<dbReference type="InterPro" id="IPR002105">
    <property type="entry name" value="Dockerin_1_rpt"/>
</dbReference>
<evidence type="ECO:0000259" key="2">
    <source>
        <dbReference type="PROSITE" id="PS51766"/>
    </source>
</evidence>
<dbReference type="PROSITE" id="PS00448">
    <property type="entry name" value="CLOS_CELLULOSOME_RPT"/>
    <property type="match status" value="1"/>
</dbReference>
<accession>A0ABW3HPR8</accession>
<sequence length="422" mass="44499">MKREKEGFMKVCIKLTKGKAALLAAAIALIVGILAGGMSVSASMTDDNLRNGGFEEGGEGTVVPGWSLMYNLQDPAVSYSVTTEKARTGSNSLKLSDTTSAHGVALWTDPIAIIPGETYSASAWMYIDGDSFVKDGTSVPNRGSFMMRFFDDEGVKVGNDFMITHYGQSQWTSVSTGDGVAPEGAVTARLFAYISNHYQTNGAYYDDIAIEGIFPGDVTPAAQSLSIDGMGLTSVNGTYTATLSASGASSLYAVDALIHYDPSQFQYASADAADEFRNGNEVYIAVQSTEPGKLRIVATQLGEHSVNGDTAIANIRFTALATADEAMITVDKQSSVAKENADATGVITTFPSDFIHTVQIHISLSDVNDNGVVDLADLIMVARAVGTPVADGSRRLDVNGDSVIDIADLSIISLEILEGEGE</sequence>
<feature type="domain" description="Dockerin" evidence="2">
    <location>
        <begin position="360"/>
        <end position="422"/>
    </location>
</feature>
<dbReference type="CDD" id="cd14254">
    <property type="entry name" value="Dockerin_II"/>
    <property type="match status" value="1"/>
</dbReference>
<dbReference type="InterPro" id="IPR008979">
    <property type="entry name" value="Galactose-bd-like_sf"/>
</dbReference>
<dbReference type="CDD" id="cd08547">
    <property type="entry name" value="Type_II_cohesin"/>
    <property type="match status" value="1"/>
</dbReference>
<dbReference type="InterPro" id="IPR002102">
    <property type="entry name" value="Cohesin_dom"/>
</dbReference>
<evidence type="ECO:0000256" key="1">
    <source>
        <dbReference type="ARBA" id="ARBA00022801"/>
    </source>
</evidence>
<dbReference type="InterPro" id="IPR036439">
    <property type="entry name" value="Dockerin_dom_sf"/>
</dbReference>
<dbReference type="EMBL" id="JBHTJZ010000009">
    <property type="protein sequence ID" value="MFD0959449.1"/>
    <property type="molecule type" value="Genomic_DNA"/>
</dbReference>